<comment type="caution">
    <text evidence="1">The sequence shown here is derived from an EMBL/GenBank/DDBJ whole genome shotgun (WGS) entry which is preliminary data.</text>
</comment>
<reference evidence="1 2" key="1">
    <citation type="submission" date="2014-07" db="EMBL/GenBank/DDBJ databases">
        <title>Draft genome sequence of Thalassospira profundimaris R8-17.</title>
        <authorList>
            <person name="Lai Q."/>
            <person name="Shao Z."/>
        </authorList>
    </citation>
    <scope>NUCLEOTIDE SEQUENCE [LARGE SCALE GENOMIC DNA]</scope>
    <source>
        <strain evidence="1 2">R8-17</strain>
    </source>
</reference>
<dbReference type="EMBL" id="JPWB01000009">
    <property type="protein sequence ID" value="RCK19835.1"/>
    <property type="molecule type" value="Genomic_DNA"/>
</dbReference>
<proteinExistence type="predicted"/>
<sequence length="133" mass="14360">MSLGASLFLSSCASTPQPASSSIQTDLEEPYPQKGVVKISIGWPRLGPLTSYDALVQANEAEGLIDVYGEQTCRGRFEYTSEVPDFDGLWELFCADDGTYAGGFFQLNDQGTIIASGIDLHDTQISFTLPVPD</sequence>
<dbReference type="AlphaFoldDB" id="A0A367V3R6"/>
<dbReference type="Proteomes" id="UP000253061">
    <property type="component" value="Unassembled WGS sequence"/>
</dbReference>
<organism evidence="1 2">
    <name type="scientific">Thalassospira profundimaris</name>
    <dbReference type="NCBI Taxonomy" id="502049"/>
    <lineage>
        <taxon>Bacteria</taxon>
        <taxon>Pseudomonadati</taxon>
        <taxon>Pseudomonadota</taxon>
        <taxon>Alphaproteobacteria</taxon>
        <taxon>Rhodospirillales</taxon>
        <taxon>Thalassospiraceae</taxon>
        <taxon>Thalassospira</taxon>
    </lineage>
</organism>
<evidence type="ECO:0000313" key="1">
    <source>
        <dbReference type="EMBL" id="RCK19835.1"/>
    </source>
</evidence>
<name>A0A367V3R6_9PROT</name>
<accession>A0A367V3R6</accession>
<evidence type="ECO:0000313" key="2">
    <source>
        <dbReference type="Proteomes" id="UP000253061"/>
    </source>
</evidence>
<gene>
    <name evidence="1" type="ORF">TH6_17635</name>
</gene>
<protein>
    <submittedName>
        <fullName evidence="1">Uncharacterized protein</fullName>
    </submittedName>
</protein>